<dbReference type="PROSITE" id="PS50994">
    <property type="entry name" value="INTEGRASE"/>
    <property type="match status" value="1"/>
</dbReference>
<feature type="domain" description="Integrase catalytic" evidence="2">
    <location>
        <begin position="455"/>
        <end position="621"/>
    </location>
</feature>
<accession>A0ABQ5AMQ4</accession>
<proteinExistence type="predicted"/>
<dbReference type="InterPro" id="IPR057670">
    <property type="entry name" value="SH3_retrovirus"/>
</dbReference>
<feature type="compositionally biased region" description="Polar residues" evidence="1">
    <location>
        <begin position="15"/>
        <end position="43"/>
    </location>
</feature>
<gene>
    <name evidence="3" type="ORF">Tco_0838407</name>
</gene>
<sequence length="994" mass="112251">MSGTIPPIPPPFRTSYGNPGSPNVNTVDTMPTTTDPINTMTKTNDSDSDVEEDQRTINEFMADLNAEYHERALLANQKRFYKRSGRVGSARKPLDKSKETYVEGSTKIRAFMAIAEDEPLVGKADARSNGVNLENESLKDEIIDLKKVIEKWTCSKVTLDQLLSEQILGNIIKALGGKGKRKEKISSKEVVFTKANESSSVLAPEITSDSESKCDSREPLPPLPKLIGAVPSGTLESLISLSDLTLNMADLTLDTPVPKKTRPSVKVSPAYVIKKKIEKSPAIPKPCSDKKADSSTEQLLLTLMEEAGQIKIPSGTPPSSSQPSSSKATKQKTWFGPSVKKTLSKLKAQSPLKPSPKKAPMILKPFKECKYCGFDNHHSDHCEFYPGCEDYLKSSVWYLDSDFSRHMTGIKQYLHRYSKESGPKVVLEMILQETRKACEKRKHHRASFKRKRSIFINKSLHLLHMDLFGPVKPQTISHNKYTFVIVDEYSRYTWVFCLNKKSHVADCIMSFIKKMKNLNEVRVKKLRSDNGTEFRNQKLEEFYDEKGISQNFSSPCTPEQNGVAQRKNRTLIEAARTMLNSAKLPKQFCGEAVNTACYTQNRSIIVKRHGKTSYDVFIGKSPDISYFHVFGYPVHIHNHRDHLGKFDEKADDGFFLGYSSVAKAFRVFNIRRQEMKEIVHVTFSEDDEAISQSSTEGDAINFNENRSFPDDEFLEPRSEVTQCPGNTKYFPYIPAYENTTPSESSILQVSVTSKDPLEFTEADNHPALNEPDQTESADHFELVEPQNNVIVEPISEFQPSPTIHPQLKSSFKPLFFKTDEAIEALEEEGWIISMQEELNQFERNKGYNQQEGIDYEETFAPVARLEAIWIFLAYAAYMGFMVYQIDYDLADYASVKCHMLPPNNLGPDESGVSINETLFRGMIGSMMYLTASRPNIQFSTYLYARYQANPKESHLVTVKRIFSAKKQSSVAMSSAEVEYVAAAGCYTQVLWIKS</sequence>
<protein>
    <submittedName>
        <fullName evidence="3">Retrovirus-related pol polyprotein from transposon TNT 1-94</fullName>
    </submittedName>
</protein>
<organism evidence="3 4">
    <name type="scientific">Tanacetum coccineum</name>
    <dbReference type="NCBI Taxonomy" id="301880"/>
    <lineage>
        <taxon>Eukaryota</taxon>
        <taxon>Viridiplantae</taxon>
        <taxon>Streptophyta</taxon>
        <taxon>Embryophyta</taxon>
        <taxon>Tracheophyta</taxon>
        <taxon>Spermatophyta</taxon>
        <taxon>Magnoliopsida</taxon>
        <taxon>eudicotyledons</taxon>
        <taxon>Gunneridae</taxon>
        <taxon>Pentapetalae</taxon>
        <taxon>asterids</taxon>
        <taxon>campanulids</taxon>
        <taxon>Asterales</taxon>
        <taxon>Asteraceae</taxon>
        <taxon>Asteroideae</taxon>
        <taxon>Anthemideae</taxon>
        <taxon>Anthemidinae</taxon>
        <taxon>Tanacetum</taxon>
    </lineage>
</organism>
<dbReference type="Gene3D" id="3.30.420.10">
    <property type="entry name" value="Ribonuclease H-like superfamily/Ribonuclease H"/>
    <property type="match status" value="1"/>
</dbReference>
<reference evidence="3" key="1">
    <citation type="journal article" date="2022" name="Int. J. Mol. Sci.">
        <title>Draft Genome of Tanacetum Coccineum: Genomic Comparison of Closely Related Tanacetum-Family Plants.</title>
        <authorList>
            <person name="Yamashiro T."/>
            <person name="Shiraishi A."/>
            <person name="Nakayama K."/>
            <person name="Satake H."/>
        </authorList>
    </citation>
    <scope>NUCLEOTIDE SEQUENCE</scope>
</reference>
<reference evidence="3" key="2">
    <citation type="submission" date="2022-01" db="EMBL/GenBank/DDBJ databases">
        <authorList>
            <person name="Yamashiro T."/>
            <person name="Shiraishi A."/>
            <person name="Satake H."/>
            <person name="Nakayama K."/>
        </authorList>
    </citation>
    <scope>NUCLEOTIDE SEQUENCE</scope>
</reference>
<feature type="compositionally biased region" description="Low complexity" evidence="1">
    <location>
        <begin position="313"/>
        <end position="326"/>
    </location>
</feature>
<keyword evidence="4" id="KW-1185">Reference proteome</keyword>
<feature type="region of interest" description="Disordered" evidence="1">
    <location>
        <begin position="310"/>
        <end position="333"/>
    </location>
</feature>
<dbReference type="Pfam" id="PF00665">
    <property type="entry name" value="rve"/>
    <property type="match status" value="1"/>
</dbReference>
<dbReference type="InterPro" id="IPR039537">
    <property type="entry name" value="Retrotran_Ty1/copia-like"/>
</dbReference>
<evidence type="ECO:0000313" key="3">
    <source>
        <dbReference type="EMBL" id="GJT03945.1"/>
    </source>
</evidence>
<evidence type="ECO:0000313" key="4">
    <source>
        <dbReference type="Proteomes" id="UP001151760"/>
    </source>
</evidence>
<dbReference type="EMBL" id="BQNB010012469">
    <property type="protein sequence ID" value="GJT03945.1"/>
    <property type="molecule type" value="Genomic_DNA"/>
</dbReference>
<dbReference type="InterPro" id="IPR001584">
    <property type="entry name" value="Integrase_cat-core"/>
</dbReference>
<dbReference type="Pfam" id="PF25597">
    <property type="entry name" value="SH3_retrovirus"/>
    <property type="match status" value="1"/>
</dbReference>
<evidence type="ECO:0000259" key="2">
    <source>
        <dbReference type="PROSITE" id="PS50994"/>
    </source>
</evidence>
<comment type="caution">
    <text evidence="3">The sequence shown here is derived from an EMBL/GenBank/DDBJ whole genome shotgun (WGS) entry which is preliminary data.</text>
</comment>
<dbReference type="InterPro" id="IPR012337">
    <property type="entry name" value="RNaseH-like_sf"/>
</dbReference>
<dbReference type="InterPro" id="IPR036397">
    <property type="entry name" value="RNaseH_sf"/>
</dbReference>
<feature type="region of interest" description="Disordered" evidence="1">
    <location>
        <begin position="1"/>
        <end position="50"/>
    </location>
</feature>
<dbReference type="Proteomes" id="UP001151760">
    <property type="component" value="Unassembled WGS sequence"/>
</dbReference>
<feature type="compositionally biased region" description="Pro residues" evidence="1">
    <location>
        <begin position="1"/>
        <end position="12"/>
    </location>
</feature>
<evidence type="ECO:0000256" key="1">
    <source>
        <dbReference type="SAM" id="MobiDB-lite"/>
    </source>
</evidence>
<dbReference type="SUPFAM" id="SSF53098">
    <property type="entry name" value="Ribonuclease H-like"/>
    <property type="match status" value="1"/>
</dbReference>
<dbReference type="PANTHER" id="PTHR42648:SF32">
    <property type="entry name" value="RIBONUCLEASE H-LIKE DOMAIN, GAG-PRE-INTEGRASE DOMAIN PROTEIN-RELATED"/>
    <property type="match status" value="1"/>
</dbReference>
<name>A0ABQ5AMQ4_9ASTR</name>
<dbReference type="PANTHER" id="PTHR42648">
    <property type="entry name" value="TRANSPOSASE, PUTATIVE-RELATED"/>
    <property type="match status" value="1"/>
</dbReference>